<feature type="non-terminal residue" evidence="2">
    <location>
        <position position="50"/>
    </location>
</feature>
<dbReference type="EMBL" id="CADCTK010001059">
    <property type="protein sequence ID" value="CAA9296059.1"/>
    <property type="molecule type" value="Genomic_DNA"/>
</dbReference>
<sequence>DVRDQPWLALHLGQVADRRHNVEAAHAPRRKGDGDKGQQDAKAERDHERV</sequence>
<evidence type="ECO:0000256" key="1">
    <source>
        <dbReference type="SAM" id="MobiDB-lite"/>
    </source>
</evidence>
<evidence type="ECO:0000313" key="2">
    <source>
        <dbReference type="EMBL" id="CAA9296059.1"/>
    </source>
</evidence>
<gene>
    <name evidence="2" type="ORF">AVDCRST_MAG26-4451</name>
</gene>
<organism evidence="2">
    <name type="scientific">uncultured Chloroflexia bacterium</name>
    <dbReference type="NCBI Taxonomy" id="1672391"/>
    <lineage>
        <taxon>Bacteria</taxon>
        <taxon>Bacillati</taxon>
        <taxon>Chloroflexota</taxon>
        <taxon>Chloroflexia</taxon>
        <taxon>environmental samples</taxon>
    </lineage>
</organism>
<protein>
    <submittedName>
        <fullName evidence="2">Uncharacterized protein</fullName>
    </submittedName>
</protein>
<accession>A0A6J4K5F4</accession>
<reference evidence="2" key="1">
    <citation type="submission" date="2020-02" db="EMBL/GenBank/DDBJ databases">
        <authorList>
            <person name="Meier V. D."/>
        </authorList>
    </citation>
    <scope>NUCLEOTIDE SEQUENCE</scope>
    <source>
        <strain evidence="2">AVDCRST_MAG26</strain>
    </source>
</reference>
<feature type="non-terminal residue" evidence="2">
    <location>
        <position position="1"/>
    </location>
</feature>
<proteinExistence type="predicted"/>
<name>A0A6J4K5F4_9CHLR</name>
<dbReference type="AlphaFoldDB" id="A0A6J4K5F4"/>
<feature type="compositionally biased region" description="Basic and acidic residues" evidence="1">
    <location>
        <begin position="30"/>
        <end position="50"/>
    </location>
</feature>
<feature type="region of interest" description="Disordered" evidence="1">
    <location>
        <begin position="16"/>
        <end position="50"/>
    </location>
</feature>